<gene>
    <name evidence="2" type="ORF">EV195_11168</name>
</gene>
<dbReference type="EMBL" id="SLXM01000011">
    <property type="protein sequence ID" value="TCP22639.1"/>
    <property type="molecule type" value="Genomic_DNA"/>
</dbReference>
<dbReference type="Proteomes" id="UP000294564">
    <property type="component" value="Unassembled WGS sequence"/>
</dbReference>
<organism evidence="2 3">
    <name type="scientific">Tenacibaculum skagerrakense</name>
    <dbReference type="NCBI Taxonomy" id="186571"/>
    <lineage>
        <taxon>Bacteria</taxon>
        <taxon>Pseudomonadati</taxon>
        <taxon>Bacteroidota</taxon>
        <taxon>Flavobacteriia</taxon>
        <taxon>Flavobacteriales</taxon>
        <taxon>Flavobacteriaceae</taxon>
        <taxon>Tenacibaculum</taxon>
    </lineage>
</organism>
<keyword evidence="3" id="KW-1185">Reference proteome</keyword>
<reference evidence="2 3" key="1">
    <citation type="submission" date="2019-03" db="EMBL/GenBank/DDBJ databases">
        <title>Genomic Encyclopedia of Type Strains, Phase IV (KMG-IV): sequencing the most valuable type-strain genomes for metagenomic binning, comparative biology and taxonomic classification.</title>
        <authorList>
            <person name="Goeker M."/>
        </authorList>
    </citation>
    <scope>NUCLEOTIDE SEQUENCE [LARGE SCALE GENOMIC DNA]</scope>
    <source>
        <strain evidence="2 3">DSM 14836</strain>
    </source>
</reference>
<name>A0A4R2NLX2_9FLAO</name>
<keyword evidence="1" id="KW-0472">Membrane</keyword>
<dbReference type="OrthoDB" id="1200238at2"/>
<proteinExistence type="predicted"/>
<keyword evidence="1" id="KW-0812">Transmembrane</keyword>
<feature type="transmembrane region" description="Helical" evidence="1">
    <location>
        <begin position="100"/>
        <end position="124"/>
    </location>
</feature>
<keyword evidence="1" id="KW-1133">Transmembrane helix</keyword>
<protein>
    <submittedName>
        <fullName evidence="2">Uncharacterized protein</fullName>
    </submittedName>
</protein>
<comment type="caution">
    <text evidence="2">The sequence shown here is derived from an EMBL/GenBank/DDBJ whole genome shotgun (WGS) entry which is preliminary data.</text>
</comment>
<sequence length="188" mass="21828">MFKNLNFQEILSLAYVLLIIVGVISESIFYGVLGVHYLEYTSILDALISPFSLITSDLRVFLVIVVLMIFYYLYMVKFLPWIFKKANKEKSLEEIQNKKTLYFALILAFVILFPSMRIGMAISYKNRLEEKTFENDHSLVFKGGDVLNVKKIGQNTSYVFYVQEDDNVVTVTPILDNIKQIKRIPKED</sequence>
<dbReference type="RefSeq" id="WP_132795839.1">
    <property type="nucleotide sequence ID" value="NZ_SLXM01000011.1"/>
</dbReference>
<evidence type="ECO:0000256" key="1">
    <source>
        <dbReference type="SAM" id="Phobius"/>
    </source>
</evidence>
<feature type="transmembrane region" description="Helical" evidence="1">
    <location>
        <begin position="12"/>
        <end position="38"/>
    </location>
</feature>
<evidence type="ECO:0000313" key="3">
    <source>
        <dbReference type="Proteomes" id="UP000294564"/>
    </source>
</evidence>
<feature type="transmembrane region" description="Helical" evidence="1">
    <location>
        <begin position="58"/>
        <end position="79"/>
    </location>
</feature>
<evidence type="ECO:0000313" key="2">
    <source>
        <dbReference type="EMBL" id="TCP22639.1"/>
    </source>
</evidence>
<accession>A0A4R2NLX2</accession>
<dbReference type="AlphaFoldDB" id="A0A4R2NLX2"/>